<dbReference type="AlphaFoldDB" id="A0A9W7FV96"/>
<comment type="subcellular location">
    <subcellularLocation>
        <location evidence="1">Cytoplasm</location>
        <location evidence="1">Cytosol</location>
    </subcellularLocation>
</comment>
<dbReference type="GO" id="GO:1990112">
    <property type="term" value="C:RQC complex"/>
    <property type="evidence" value="ECO:0007669"/>
    <property type="project" value="UniProtKB-UniRule"/>
</dbReference>
<keyword evidence="5" id="KW-0862">Zinc</keyword>
<comment type="similarity">
    <text evidence="2 5">Belongs to the LTN1 family.</text>
</comment>
<keyword evidence="5" id="KW-0808">Transferase</keyword>
<dbReference type="GO" id="GO:0005829">
    <property type="term" value="C:cytosol"/>
    <property type="evidence" value="ECO:0007669"/>
    <property type="project" value="UniProtKB-SubCell"/>
</dbReference>
<dbReference type="PROSITE" id="PS50089">
    <property type="entry name" value="ZF_RING_2"/>
    <property type="match status" value="1"/>
</dbReference>
<evidence type="ECO:0000256" key="5">
    <source>
        <dbReference type="RuleBase" id="RU367090"/>
    </source>
</evidence>
<dbReference type="InterPro" id="IPR001841">
    <property type="entry name" value="Znf_RING"/>
</dbReference>
<dbReference type="SUPFAM" id="SSF57850">
    <property type="entry name" value="RING/U-box"/>
    <property type="match status" value="1"/>
</dbReference>
<dbReference type="OrthoDB" id="6108at2759"/>
<keyword evidence="4 5" id="KW-0863">Zinc-finger</keyword>
<dbReference type="InterPro" id="IPR013083">
    <property type="entry name" value="Znf_RING/FYVE/PHD"/>
</dbReference>
<dbReference type="GO" id="GO:0061630">
    <property type="term" value="F:ubiquitin protein ligase activity"/>
    <property type="evidence" value="ECO:0007669"/>
    <property type="project" value="UniProtKB-UniRule"/>
</dbReference>
<dbReference type="GO" id="GO:0072344">
    <property type="term" value="P:rescue of stalled ribosome"/>
    <property type="evidence" value="ECO:0007669"/>
    <property type="project" value="UniProtKB-UniRule"/>
</dbReference>
<dbReference type="Gene3D" id="3.30.40.10">
    <property type="entry name" value="Zinc/RING finger domain, C3HC4 (zinc finger)"/>
    <property type="match status" value="1"/>
</dbReference>
<dbReference type="InterPro" id="IPR039795">
    <property type="entry name" value="LTN1/Rkr1"/>
</dbReference>
<dbReference type="EMBL" id="BRYA01000495">
    <property type="protein sequence ID" value="GMI19495.1"/>
    <property type="molecule type" value="Genomic_DNA"/>
</dbReference>
<feature type="domain" description="RING-type" evidence="6">
    <location>
        <begin position="1100"/>
        <end position="1147"/>
    </location>
</feature>
<evidence type="ECO:0000313" key="8">
    <source>
        <dbReference type="Proteomes" id="UP001165065"/>
    </source>
</evidence>
<reference evidence="8" key="1">
    <citation type="journal article" date="2023" name="Commun. Biol.">
        <title>Genome analysis of Parmales, the sister group of diatoms, reveals the evolutionary specialization of diatoms from phago-mixotrophs to photoautotrophs.</title>
        <authorList>
            <person name="Ban H."/>
            <person name="Sato S."/>
            <person name="Yoshikawa S."/>
            <person name="Yamada K."/>
            <person name="Nakamura Y."/>
            <person name="Ichinomiya M."/>
            <person name="Sato N."/>
            <person name="Blanc-Mathieu R."/>
            <person name="Endo H."/>
            <person name="Kuwata A."/>
            <person name="Ogata H."/>
        </authorList>
    </citation>
    <scope>NUCLEOTIDE SEQUENCE [LARGE SCALE GENOMIC DNA]</scope>
</reference>
<keyword evidence="8" id="KW-1185">Reference proteome</keyword>
<comment type="pathway">
    <text evidence="5">Protein modification; protein ubiquitination.</text>
</comment>
<dbReference type="PANTHER" id="PTHR12389">
    <property type="entry name" value="ZINC FINGER PROTEIN 294"/>
    <property type="match status" value="1"/>
</dbReference>
<accession>A0A9W7FV96</accession>
<dbReference type="Pfam" id="PF23009">
    <property type="entry name" value="UBC_like"/>
    <property type="match status" value="1"/>
</dbReference>
<dbReference type="GO" id="GO:1990116">
    <property type="term" value="P:ribosome-associated ubiquitin-dependent protein catabolic process"/>
    <property type="evidence" value="ECO:0007669"/>
    <property type="project" value="UniProtKB-UniRule"/>
</dbReference>
<dbReference type="PANTHER" id="PTHR12389:SF0">
    <property type="entry name" value="E3 UBIQUITIN-PROTEIN LIGASE LISTERIN"/>
    <property type="match status" value="1"/>
</dbReference>
<evidence type="ECO:0000259" key="6">
    <source>
        <dbReference type="PROSITE" id="PS50089"/>
    </source>
</evidence>
<dbReference type="GO" id="GO:0043023">
    <property type="term" value="F:ribosomal large subunit binding"/>
    <property type="evidence" value="ECO:0007669"/>
    <property type="project" value="TreeGrafter"/>
</dbReference>
<comment type="function">
    <text evidence="5">E3 ubiquitin-protein ligase. Component of the ribosome quality control complex (RQC), a ribosome-associated complex that mediates ubiquitination and extraction of incompletely synthesized nascent chains for proteasomal degradation.</text>
</comment>
<dbReference type="GO" id="GO:0008270">
    <property type="term" value="F:zinc ion binding"/>
    <property type="evidence" value="ECO:0007669"/>
    <property type="project" value="UniProtKB-KW"/>
</dbReference>
<evidence type="ECO:0000313" key="7">
    <source>
        <dbReference type="EMBL" id="GMI19495.1"/>
    </source>
</evidence>
<comment type="catalytic activity">
    <reaction evidence="5">
        <text>S-ubiquitinyl-[E2 ubiquitin-conjugating enzyme]-L-cysteine + [acceptor protein]-L-lysine = [E2 ubiquitin-conjugating enzyme]-L-cysteine + N(6)-ubiquitinyl-[acceptor protein]-L-lysine.</text>
        <dbReference type="EC" id="2.3.2.27"/>
    </reaction>
</comment>
<dbReference type="Pfam" id="PF22999">
    <property type="entry name" value="LTN1_E3_ligase_6th"/>
    <property type="match status" value="1"/>
</dbReference>
<gene>
    <name evidence="7" type="ORF">TrCOL_g3390</name>
</gene>
<keyword evidence="5" id="KW-0833">Ubl conjugation pathway</keyword>
<keyword evidence="5" id="KW-0479">Metal-binding</keyword>
<evidence type="ECO:0000256" key="1">
    <source>
        <dbReference type="ARBA" id="ARBA00004514"/>
    </source>
</evidence>
<sequence>MRRREQVERVWVKAVVRIGKGWKGAVWWEGIVAGCVKEGGWEDVKEAVEERIGELWREGCEEYLLPLCLKISQSGNSPNPTYKLALSQITSSPSLPLPGSAIKCAIALIETGVKIKEWEGTMGGWRIMVKHWRSVVKRRGIGDTWEFMGTVGIGVKVWDELKVLVIGEGEDDEGGGRAVLKSIKRGYEFNKTGREGIKHFGREVLLGSLGLPEKVDDDLLNRWGECLTDDDVKKLVTEYKVGYDSVGWRGGEIVGRATGENVRKEDVGRTWKKGGEEWKKGFKEAVMKRISEGEELDVRDMEWEEGERRDIVEGAAEEVRRWLMGTGCGGRRAEIGDEFWREGGEWGEYWEIMEDGEKREYVERTVGVCVDTGDVKKFVEVLELAGEEGWGRWEDTVKVVVEGGDIMKERGKAERTVKAMLGVEEIVRVIEALSGSAERWCEKELMGEVARRFWDLRDAESLEVALGIMKGKRKGGGELLRGELAVSEVVVYEGGERVTVKGVHRGDGDVYYTVVMGDGREKQTVRERLRREGEATDGGEDGGGTELAKLMSKMVEEGVKSLAGADDGESVSISKVLGVVLAKGGAGCVGKQRGIGSTAFELRKLVEGGGFTVQTAVGGKYGSNWRLIMDDVQAFVGRGVDKMKEEGDGIMEWAESAAVWAGVKDLVRIKDRLSAIVEAVGDDWSAAEWEAFLRAMRGVRMGVRKNKNLGAAVRETDFTIQVDGVVEAWVRGGGREWLERYVWDGTTTEADVKRLVEGGVDVDGLVGIVRRGLGGEKTAFKLLKVVAAEGVKVQEEVGDDEMDMICDLVEVGREGWGVEEREDLEDCVEESVKVLCRGVREVLEEGGEALSLKRGDEDCGEAEEGLQAIVGRVLVWLLVCEWVGGAEKRELVGGYVGATGVVERLMGFIGKMIEEGWDGEGAASDASQNVDWLAYGKEWDEETVFELCLNGFIRGLEVFPGLVREWWTGCKDKGVKEAVLQFVEKRASKVVLGREISKIVNAGRGAMLGEMDVKGSIVSGEITATYMQDEVELAVVVKVPKAFPLKMVDVDASRGGNGGQGIRWGLMMNCSLQKGSGGILEALLLWKDNVDAEYEGVEPCPICYAVLEPNSRSKPGVECGTCHNKFHKHCLVQWFQQKQTDKCVICQQRLQIHGKRGKR</sequence>
<evidence type="ECO:0000256" key="2">
    <source>
        <dbReference type="ARBA" id="ARBA00007997"/>
    </source>
</evidence>
<dbReference type="Proteomes" id="UP001165065">
    <property type="component" value="Unassembled WGS sequence"/>
</dbReference>
<comment type="subunit">
    <text evidence="5">Component of the ribosome quality control complex (RQC).</text>
</comment>
<comment type="caution">
    <text evidence="7">The sequence shown here is derived from an EMBL/GenBank/DDBJ whole genome shotgun (WGS) entry which is preliminary data.</text>
</comment>
<dbReference type="EC" id="2.3.2.27" evidence="5"/>
<dbReference type="InterPro" id="IPR054478">
    <property type="entry name" value="LTN1_UBC"/>
</dbReference>
<dbReference type="InterPro" id="IPR054477">
    <property type="entry name" value="LTN1_E3_ligase_6th"/>
</dbReference>
<name>A0A9W7FV96_9STRA</name>
<evidence type="ECO:0000256" key="3">
    <source>
        <dbReference type="ARBA" id="ARBA00017157"/>
    </source>
</evidence>
<dbReference type="InterPro" id="IPR039804">
    <property type="entry name" value="RING-CH-C4HC3_LTN1"/>
</dbReference>
<proteinExistence type="inferred from homology"/>
<organism evidence="7 8">
    <name type="scientific">Triparma columacea</name>
    <dbReference type="NCBI Taxonomy" id="722753"/>
    <lineage>
        <taxon>Eukaryota</taxon>
        <taxon>Sar</taxon>
        <taxon>Stramenopiles</taxon>
        <taxon>Ochrophyta</taxon>
        <taxon>Bolidophyceae</taxon>
        <taxon>Parmales</taxon>
        <taxon>Triparmaceae</taxon>
        <taxon>Triparma</taxon>
    </lineage>
</organism>
<evidence type="ECO:0000256" key="4">
    <source>
        <dbReference type="PROSITE-ProRule" id="PRU00175"/>
    </source>
</evidence>
<dbReference type="CDD" id="cd16491">
    <property type="entry name" value="RING-CH-C4HC3_LTN1"/>
    <property type="match status" value="1"/>
</dbReference>
<protein>
    <recommendedName>
        <fullName evidence="3 5">E3 ubiquitin-protein ligase listerin</fullName>
        <ecNumber evidence="5">2.3.2.27</ecNumber>
    </recommendedName>
    <alternativeName>
        <fullName evidence="5">RING-type E3 ubiquitin transferase listerin</fullName>
    </alternativeName>
</protein>